<feature type="transmembrane region" description="Helical" evidence="7">
    <location>
        <begin position="735"/>
        <end position="754"/>
    </location>
</feature>
<accession>A0AA48GG06</accession>
<gene>
    <name evidence="10" type="ORF">METEAL_12300</name>
</gene>
<keyword evidence="4 7" id="KW-1133">Transmembrane helix</keyword>
<protein>
    <recommendedName>
        <fullName evidence="12">FtsX-like permease family protein</fullName>
    </recommendedName>
</protein>
<dbReference type="GO" id="GO:0005886">
    <property type="term" value="C:plasma membrane"/>
    <property type="evidence" value="ECO:0007669"/>
    <property type="project" value="UniProtKB-SubCell"/>
</dbReference>
<dbReference type="AlphaFoldDB" id="A0AA48GG06"/>
<evidence type="ECO:0000256" key="7">
    <source>
        <dbReference type="SAM" id="Phobius"/>
    </source>
</evidence>
<evidence type="ECO:0000259" key="9">
    <source>
        <dbReference type="Pfam" id="PF12704"/>
    </source>
</evidence>
<dbReference type="KEGG" id="msil:METEAL_12300"/>
<name>A0AA48GG06_9BACT</name>
<feature type="domain" description="MacB-like periplasmic core" evidence="9">
    <location>
        <begin position="526"/>
        <end position="633"/>
    </location>
</feature>
<feature type="domain" description="MacB-like periplasmic core" evidence="9">
    <location>
        <begin position="22"/>
        <end position="242"/>
    </location>
</feature>
<feature type="transmembrane region" description="Helical" evidence="7">
    <location>
        <begin position="423"/>
        <end position="442"/>
    </location>
</feature>
<dbReference type="Proteomes" id="UP001238179">
    <property type="component" value="Chromosome"/>
</dbReference>
<sequence>MPVLRMTLRDAFRGLSRSPAFSLTTLLVMALGLGTNIMFFNAVHALLWRPLAFPQSEGVLFVQLQGDRAAGFSATGRDAAVLHDHVPDVAEIGLVNTTANLALSLGDQTLDLTAAEASSGYFRLLRLQPLVGQFFGPEEDLDNPTEQKAVLTESAWRSRFQSDLSVVGRTFMTESGTERYPVRILGVVRSGVTLPFAANAEIVTAIPWMDTKVRAQGSHFYKTLVRLRPGVSREQGSAEIQTVFRTLGNLGPEFPLDRNFRLDPLRQVVIPAQPAVLFLLYGAAGLLLLLTAANVASLFLARALSRAHEMAVRQALGAEHRHLFLTYFMDSFLVCAGGLALAMALNFVAGPIVLALMPELIRVGSELLRPGWALLGFGTALCLAVSILLAALVAFQPQRVELANSMGDGGHAATEGRHPVRAALLPAQVAIILVLLTVASLVTRSCIQALTLDPGFRSKGAYCFEVVMPDPANRWAPAGFELLGLAANLPGTKAATFSKGEPVGRGSRWVSTICSHPGPALPQDPQARFMGISTSYFETLGTRIMDGRGFTEAEVRADSPVVILNSTLAKQLFQNQNPLGRSVRMGMGNRQVEVVGIVQDLRSHALDQSALPEFFIPYFSKFGASMTVTVRTDLAPGEFERAFRSRMGVWNGGARMRKVKLLADLSVETLGERFRASALIAGVAFLGLVIGATGLYGTLSTQVTRGRREIGMRMALGARTGEILALVLGRGARRVGIGMALGLLGSSAVAHLLANRLYGIGPMDPIAFSFAALVLGLVCFLASLIPALRAASVDPAQVLRGN</sequence>
<reference evidence="11" key="1">
    <citation type="journal article" date="2023" name="Int. J. Syst. Evol. Microbiol.">
        <title>Mesoterricola silvestris gen. nov., sp. nov., Mesoterricola sediminis sp. nov., Geothrix oryzae sp. nov., Geothrix edaphica sp. nov., Geothrix rubra sp. nov., and Geothrix limicola sp. nov., six novel members of Acidobacteriota isolated from soils.</title>
        <authorList>
            <person name="Itoh H."/>
            <person name="Sugisawa Y."/>
            <person name="Mise K."/>
            <person name="Xu Z."/>
            <person name="Kuniyasu M."/>
            <person name="Ushijima N."/>
            <person name="Kawano K."/>
            <person name="Kobayashi E."/>
            <person name="Shiratori Y."/>
            <person name="Masuda Y."/>
            <person name="Senoo K."/>
        </authorList>
    </citation>
    <scope>NUCLEOTIDE SEQUENCE [LARGE SCALE GENOMIC DNA]</scope>
    <source>
        <strain evidence="11">W79</strain>
    </source>
</reference>
<keyword evidence="3 7" id="KW-0812">Transmembrane</keyword>
<dbReference type="EMBL" id="AP027080">
    <property type="protein sequence ID" value="BDU72056.1"/>
    <property type="molecule type" value="Genomic_DNA"/>
</dbReference>
<evidence type="ECO:0008006" key="12">
    <source>
        <dbReference type="Google" id="ProtNLM"/>
    </source>
</evidence>
<evidence type="ECO:0000256" key="5">
    <source>
        <dbReference type="ARBA" id="ARBA00023136"/>
    </source>
</evidence>
<dbReference type="GO" id="GO:0022857">
    <property type="term" value="F:transmembrane transporter activity"/>
    <property type="evidence" value="ECO:0007669"/>
    <property type="project" value="TreeGrafter"/>
</dbReference>
<keyword evidence="5 7" id="KW-0472">Membrane</keyword>
<feature type="domain" description="ABC3 transporter permease C-terminal" evidence="8">
    <location>
        <begin position="283"/>
        <end position="392"/>
    </location>
</feature>
<dbReference type="PANTHER" id="PTHR30572">
    <property type="entry name" value="MEMBRANE COMPONENT OF TRANSPORTER-RELATED"/>
    <property type="match status" value="1"/>
</dbReference>
<dbReference type="Pfam" id="PF12704">
    <property type="entry name" value="MacB_PCD"/>
    <property type="match status" value="2"/>
</dbReference>
<organism evidence="10 11">
    <name type="scientific">Mesoterricola silvestris</name>
    <dbReference type="NCBI Taxonomy" id="2927979"/>
    <lineage>
        <taxon>Bacteria</taxon>
        <taxon>Pseudomonadati</taxon>
        <taxon>Acidobacteriota</taxon>
        <taxon>Holophagae</taxon>
        <taxon>Holophagales</taxon>
        <taxon>Holophagaceae</taxon>
        <taxon>Mesoterricola</taxon>
    </lineage>
</organism>
<evidence type="ECO:0000313" key="10">
    <source>
        <dbReference type="EMBL" id="BDU72056.1"/>
    </source>
</evidence>
<evidence type="ECO:0000256" key="3">
    <source>
        <dbReference type="ARBA" id="ARBA00022692"/>
    </source>
</evidence>
<dbReference type="InterPro" id="IPR003838">
    <property type="entry name" value="ABC3_permease_C"/>
</dbReference>
<evidence type="ECO:0000256" key="2">
    <source>
        <dbReference type="ARBA" id="ARBA00022475"/>
    </source>
</evidence>
<evidence type="ECO:0000256" key="6">
    <source>
        <dbReference type="ARBA" id="ARBA00038076"/>
    </source>
</evidence>
<keyword evidence="2" id="KW-1003">Cell membrane</keyword>
<keyword evidence="11" id="KW-1185">Reference proteome</keyword>
<proteinExistence type="inferred from homology"/>
<evidence type="ECO:0000256" key="1">
    <source>
        <dbReference type="ARBA" id="ARBA00004651"/>
    </source>
</evidence>
<evidence type="ECO:0000256" key="4">
    <source>
        <dbReference type="ARBA" id="ARBA00022989"/>
    </source>
</evidence>
<feature type="transmembrane region" description="Helical" evidence="7">
    <location>
        <begin position="21"/>
        <end position="48"/>
    </location>
</feature>
<dbReference type="InterPro" id="IPR050250">
    <property type="entry name" value="Macrolide_Exporter_MacB"/>
</dbReference>
<evidence type="ECO:0000313" key="11">
    <source>
        <dbReference type="Proteomes" id="UP001238179"/>
    </source>
</evidence>
<feature type="domain" description="ABC3 transporter permease C-terminal" evidence="8">
    <location>
        <begin position="683"/>
        <end position="795"/>
    </location>
</feature>
<feature type="transmembrane region" description="Helical" evidence="7">
    <location>
        <begin position="372"/>
        <end position="395"/>
    </location>
</feature>
<dbReference type="Pfam" id="PF02687">
    <property type="entry name" value="FtsX"/>
    <property type="match status" value="2"/>
</dbReference>
<evidence type="ECO:0000259" key="8">
    <source>
        <dbReference type="Pfam" id="PF02687"/>
    </source>
</evidence>
<feature type="transmembrane region" description="Helical" evidence="7">
    <location>
        <begin position="275"/>
        <end position="301"/>
    </location>
</feature>
<feature type="transmembrane region" description="Helical" evidence="7">
    <location>
        <begin position="676"/>
        <end position="698"/>
    </location>
</feature>
<comment type="subcellular location">
    <subcellularLocation>
        <location evidence="1">Cell membrane</location>
        <topology evidence="1">Multi-pass membrane protein</topology>
    </subcellularLocation>
</comment>
<dbReference type="InterPro" id="IPR025857">
    <property type="entry name" value="MacB_PCD"/>
</dbReference>
<dbReference type="PANTHER" id="PTHR30572:SF4">
    <property type="entry name" value="ABC TRANSPORTER PERMEASE YTRF"/>
    <property type="match status" value="1"/>
</dbReference>
<feature type="transmembrane region" description="Helical" evidence="7">
    <location>
        <begin position="322"/>
        <end position="352"/>
    </location>
</feature>
<feature type="transmembrane region" description="Helical" evidence="7">
    <location>
        <begin position="766"/>
        <end position="788"/>
    </location>
</feature>
<comment type="similarity">
    <text evidence="6">Belongs to the ABC-4 integral membrane protein family.</text>
</comment>